<sequence length="508" mass="55386">MEIAALLNRFELVKKYTEGKRDFTEINLNEANLSRINLSQSILRKANLFVANLGGANLSECDLTEANLNVARFSSTNLTRAILNGATINVANFVQANLTEAQLIGASLIRSELIRAELSKANFTGANLTQADLREVQITGTNLSGANLSGANLRGASGSSANFEEANLHGADLTKAELKEVNFSNADMRQASLHEVDLSGADLSGANLTWADLSGANLNGADLSDAQLNGANLNLADLSNANLANASLVHADLTETNLIHADWVGADLTGANLTGVKIYLLPRFGVKVDDITCEWVDLSPRGDRTQIQKFNSPSESIKFLNHKPALVQIVVDALLDPSANTALATAYYEIARYYPTMSSSPNIEIDYRRTTITFRFESDEHLLPSAFLAVLPFDDSIEIHKNIVEIGKKILNQDLGKKRIVQLCKELNAAINNIREVKKLVLAKKAEYETNFFDSPTKTILISSGMQSLIVHHNQNFGKRGQNHRSSKFSVSVGQSLVDFMASFDYVD</sequence>
<dbReference type="PANTHER" id="PTHR14136:SF17">
    <property type="entry name" value="BTB_POZ DOMAIN-CONTAINING PROTEIN KCTD9"/>
    <property type="match status" value="1"/>
</dbReference>
<dbReference type="SUPFAM" id="SSF141571">
    <property type="entry name" value="Pentapeptide repeat-like"/>
    <property type="match status" value="1"/>
</dbReference>
<evidence type="ECO:0000313" key="1">
    <source>
        <dbReference type="EMBL" id="MEK0185782.1"/>
    </source>
</evidence>
<evidence type="ECO:0000313" key="2">
    <source>
        <dbReference type="Proteomes" id="UP001384579"/>
    </source>
</evidence>
<dbReference type="Gene3D" id="2.160.20.80">
    <property type="entry name" value="E3 ubiquitin-protein ligase SopA"/>
    <property type="match status" value="3"/>
</dbReference>
<dbReference type="EMBL" id="JBBLXS010000149">
    <property type="protein sequence ID" value="MEK0185782.1"/>
    <property type="molecule type" value="Genomic_DNA"/>
</dbReference>
<dbReference type="Pfam" id="PF00805">
    <property type="entry name" value="Pentapeptide"/>
    <property type="match status" value="5"/>
</dbReference>
<reference evidence="1 2" key="1">
    <citation type="journal article" date="2020" name="Harmful Algae">
        <title>Molecular and morphological characterization of a novel dihydroanatoxin-a producing Microcoleus species (cyanobacteria) from the Russian River, California, USA.</title>
        <authorList>
            <person name="Conklin K.Y."/>
            <person name="Stancheva R."/>
            <person name="Otten T.G."/>
            <person name="Fadness R."/>
            <person name="Boyer G.L."/>
            <person name="Read B."/>
            <person name="Zhang X."/>
            <person name="Sheath R.G."/>
        </authorList>
    </citation>
    <scope>NUCLEOTIDE SEQUENCE [LARGE SCALE GENOMIC DNA]</scope>
    <source>
        <strain evidence="1 2">PTRS2</strain>
    </source>
</reference>
<proteinExistence type="predicted"/>
<dbReference type="RefSeq" id="WP_340519485.1">
    <property type="nucleotide sequence ID" value="NZ_JBBLXS010000149.1"/>
</dbReference>
<protein>
    <submittedName>
        <fullName evidence="1">Pentapeptide repeat-containing protein</fullName>
    </submittedName>
</protein>
<organism evidence="1 2">
    <name type="scientific">Microcoleus anatoxicus PTRS2</name>
    <dbReference type="NCBI Taxonomy" id="2705321"/>
    <lineage>
        <taxon>Bacteria</taxon>
        <taxon>Bacillati</taxon>
        <taxon>Cyanobacteriota</taxon>
        <taxon>Cyanophyceae</taxon>
        <taxon>Oscillatoriophycideae</taxon>
        <taxon>Oscillatoriales</taxon>
        <taxon>Microcoleaceae</taxon>
        <taxon>Microcoleus</taxon>
        <taxon>Microcoleus anatoxicus</taxon>
    </lineage>
</organism>
<dbReference type="Proteomes" id="UP001384579">
    <property type="component" value="Unassembled WGS sequence"/>
</dbReference>
<keyword evidence="2" id="KW-1185">Reference proteome</keyword>
<dbReference type="InterPro" id="IPR051082">
    <property type="entry name" value="Pentapeptide-BTB/POZ_domain"/>
</dbReference>
<name>A0ABU8YN42_9CYAN</name>
<dbReference type="PANTHER" id="PTHR14136">
    <property type="entry name" value="BTB_POZ DOMAIN-CONTAINING PROTEIN KCTD9"/>
    <property type="match status" value="1"/>
</dbReference>
<comment type="caution">
    <text evidence="1">The sequence shown here is derived from an EMBL/GenBank/DDBJ whole genome shotgun (WGS) entry which is preliminary data.</text>
</comment>
<gene>
    <name evidence="1" type="ORF">WMG39_13140</name>
</gene>
<dbReference type="InterPro" id="IPR001646">
    <property type="entry name" value="5peptide_repeat"/>
</dbReference>
<accession>A0ABU8YN42</accession>